<accession>A0A520MUI8</accession>
<dbReference type="Pfam" id="PF01467">
    <property type="entry name" value="CTP_transf_like"/>
    <property type="match status" value="1"/>
</dbReference>
<keyword evidence="2" id="KW-0808">Transferase</keyword>
<evidence type="ECO:0000313" key="2">
    <source>
        <dbReference type="EMBL" id="RZO24893.1"/>
    </source>
</evidence>
<dbReference type="GO" id="GO:0000309">
    <property type="term" value="F:nicotinamide-nucleotide adenylyltransferase activity"/>
    <property type="evidence" value="ECO:0007669"/>
    <property type="project" value="TreeGrafter"/>
</dbReference>
<dbReference type="GO" id="GO:0005737">
    <property type="term" value="C:cytoplasm"/>
    <property type="evidence" value="ECO:0007669"/>
    <property type="project" value="TreeGrafter"/>
</dbReference>
<comment type="caution">
    <text evidence="2">The sequence shown here is derived from an EMBL/GenBank/DDBJ whole genome shotgun (WGS) entry which is preliminary data.</text>
</comment>
<dbReference type="AlphaFoldDB" id="A0A520MUI8"/>
<evidence type="ECO:0000259" key="1">
    <source>
        <dbReference type="Pfam" id="PF01467"/>
    </source>
</evidence>
<dbReference type="InterPro" id="IPR036653">
    <property type="entry name" value="CinA-like_C"/>
</dbReference>
<keyword evidence="2" id="KW-0548">Nucleotidyltransferase</keyword>
<sequence>MNLAQKIKDLHASKFKFVIVSSGGGSNAIGTLLKVPGASNSILEAYIPYAKESLDFYLMRKPESYCSLDTTTRMAARAYSAAKKIDDKSDIKNLFGVAITASLSTNYEKRGDHRFHIAVQTRDFSKSISCILEKGKRTREQEEELVTGFVIALVSECCEFNYEYPNTKETPEYISIKADKGWADLMSEKIEYVASSDTQPKLIFPGAFNPLHDGHEAMSKLAEKETGAKTFFELCIQNVDKPPLSYHQISKTINQFNSTQDWVLTKAGKFSDKAKLFPNSTFIIGADTLVRIFDERFYASRSDMLAQFDIFNKNNNKFLVFGRKYQDKFIELKDVQLPDSISSLFKGFGENIFREDISSSSIRQENSEE</sequence>
<name>A0A520MUI8_9GAMM</name>
<dbReference type="InterPro" id="IPR014729">
    <property type="entry name" value="Rossmann-like_a/b/a_fold"/>
</dbReference>
<evidence type="ECO:0000313" key="3">
    <source>
        <dbReference type="Proteomes" id="UP000320146"/>
    </source>
</evidence>
<dbReference type="EMBL" id="SHBL01000002">
    <property type="protein sequence ID" value="RZO24893.1"/>
    <property type="molecule type" value="Genomic_DNA"/>
</dbReference>
<feature type="domain" description="Cytidyltransferase-like" evidence="1">
    <location>
        <begin position="203"/>
        <end position="364"/>
    </location>
</feature>
<dbReference type="PANTHER" id="PTHR31285:SF0">
    <property type="entry name" value="NICOTINAMIDE MONONUCLEOTIDE ADENYLYLTRANSFERASE"/>
    <property type="match status" value="1"/>
</dbReference>
<dbReference type="GO" id="GO:0016887">
    <property type="term" value="F:ATP hydrolysis activity"/>
    <property type="evidence" value="ECO:0007669"/>
    <property type="project" value="TreeGrafter"/>
</dbReference>
<reference evidence="2 3" key="1">
    <citation type="submission" date="2019-02" db="EMBL/GenBank/DDBJ databases">
        <title>Prokaryotic population dynamics and viral predation in marine succession experiment using metagenomics: the confinement effect.</title>
        <authorList>
            <person name="Haro-Moreno J.M."/>
            <person name="Rodriguez-Valera F."/>
            <person name="Lopez-Perez M."/>
        </authorList>
    </citation>
    <scope>NUCLEOTIDE SEQUENCE [LARGE SCALE GENOMIC DNA]</scope>
    <source>
        <strain evidence="2">MED-G166</strain>
    </source>
</reference>
<dbReference type="InterPro" id="IPR004821">
    <property type="entry name" value="Cyt_trans-like"/>
</dbReference>
<dbReference type="SUPFAM" id="SSF52374">
    <property type="entry name" value="Nucleotidylyl transferase"/>
    <property type="match status" value="1"/>
</dbReference>
<dbReference type="Proteomes" id="UP000320146">
    <property type="component" value="Unassembled WGS sequence"/>
</dbReference>
<organism evidence="2 3">
    <name type="scientific">SAR86 cluster bacterium</name>
    <dbReference type="NCBI Taxonomy" id="2030880"/>
    <lineage>
        <taxon>Bacteria</taxon>
        <taxon>Pseudomonadati</taxon>
        <taxon>Pseudomonadota</taxon>
        <taxon>Gammaproteobacteria</taxon>
        <taxon>SAR86 cluster</taxon>
    </lineage>
</organism>
<dbReference type="Gene3D" id="3.90.950.20">
    <property type="entry name" value="CinA-like"/>
    <property type="match status" value="1"/>
</dbReference>
<protein>
    <submittedName>
        <fullName evidence="2">Cytidylyltransferase</fullName>
    </submittedName>
</protein>
<dbReference type="PANTHER" id="PTHR31285">
    <property type="entry name" value="NICOTINAMIDE MONONUCLEOTIDE ADENYLYLTRANSFERASE"/>
    <property type="match status" value="1"/>
</dbReference>
<dbReference type="Gene3D" id="3.40.50.620">
    <property type="entry name" value="HUPs"/>
    <property type="match status" value="1"/>
</dbReference>
<gene>
    <name evidence="2" type="ORF">EVA99_00555</name>
</gene>
<proteinExistence type="predicted"/>